<dbReference type="InterPro" id="IPR035906">
    <property type="entry name" value="MetI-like_sf"/>
</dbReference>
<evidence type="ECO:0000256" key="2">
    <source>
        <dbReference type="ARBA" id="ARBA00022448"/>
    </source>
</evidence>
<keyword evidence="2 7" id="KW-0813">Transport</keyword>
<dbReference type="NCBIfam" id="NF045472">
    <property type="entry name" value="Opp4B"/>
    <property type="match status" value="1"/>
</dbReference>
<keyword evidence="5 7" id="KW-1133">Transmembrane helix</keyword>
<dbReference type="GO" id="GO:0055085">
    <property type="term" value="P:transmembrane transport"/>
    <property type="evidence" value="ECO:0007669"/>
    <property type="project" value="InterPro"/>
</dbReference>
<feature type="transmembrane region" description="Helical" evidence="7">
    <location>
        <begin position="184"/>
        <end position="206"/>
    </location>
</feature>
<dbReference type="RefSeq" id="WP_276646662.1">
    <property type="nucleotide sequence ID" value="NZ_JAAYSM010000081.1"/>
</dbReference>
<feature type="transmembrane region" description="Helical" evidence="7">
    <location>
        <begin position="99"/>
        <end position="120"/>
    </location>
</feature>
<dbReference type="PANTHER" id="PTHR43163">
    <property type="entry name" value="DIPEPTIDE TRANSPORT SYSTEM PERMEASE PROTEIN DPPB-RELATED"/>
    <property type="match status" value="1"/>
</dbReference>
<dbReference type="Gene3D" id="1.10.3720.10">
    <property type="entry name" value="MetI-like"/>
    <property type="match status" value="1"/>
</dbReference>
<evidence type="ECO:0000256" key="3">
    <source>
        <dbReference type="ARBA" id="ARBA00022475"/>
    </source>
</evidence>
<dbReference type="Pfam" id="PF00528">
    <property type="entry name" value="BPD_transp_1"/>
    <property type="match status" value="1"/>
</dbReference>
<dbReference type="AlphaFoldDB" id="A0A7X8C2M4"/>
<comment type="subcellular location">
    <subcellularLocation>
        <location evidence="1 7">Cell membrane</location>
        <topology evidence="1 7">Multi-pass membrane protein</topology>
    </subcellularLocation>
</comment>
<dbReference type="CDD" id="cd06261">
    <property type="entry name" value="TM_PBP2"/>
    <property type="match status" value="1"/>
</dbReference>
<feature type="transmembrane region" description="Helical" evidence="7">
    <location>
        <begin position="287"/>
        <end position="313"/>
    </location>
</feature>
<feature type="transmembrane region" description="Helical" evidence="7">
    <location>
        <begin position="242"/>
        <end position="267"/>
    </location>
</feature>
<comment type="similarity">
    <text evidence="7">Belongs to the binding-protein-dependent transport system permease family.</text>
</comment>
<dbReference type="InterPro" id="IPR045621">
    <property type="entry name" value="BPD_transp_1_N"/>
</dbReference>
<accession>A0A7X8C2M4</accession>
<dbReference type="GO" id="GO:0005886">
    <property type="term" value="C:plasma membrane"/>
    <property type="evidence" value="ECO:0007669"/>
    <property type="project" value="UniProtKB-SubCell"/>
</dbReference>
<feature type="transmembrane region" description="Helical" evidence="7">
    <location>
        <begin position="132"/>
        <end position="155"/>
    </location>
</feature>
<evidence type="ECO:0000259" key="8">
    <source>
        <dbReference type="PROSITE" id="PS50928"/>
    </source>
</evidence>
<dbReference type="Proteomes" id="UP000541058">
    <property type="component" value="Unassembled WGS sequence"/>
</dbReference>
<evidence type="ECO:0000256" key="7">
    <source>
        <dbReference type="RuleBase" id="RU363032"/>
    </source>
</evidence>
<dbReference type="PANTHER" id="PTHR43163:SF6">
    <property type="entry name" value="DIPEPTIDE TRANSPORT SYSTEM PERMEASE PROTEIN DPPB-RELATED"/>
    <property type="match status" value="1"/>
</dbReference>
<name>A0A7X8C2M4_9LACT</name>
<keyword evidence="4 7" id="KW-0812">Transmembrane</keyword>
<dbReference type="InterPro" id="IPR000515">
    <property type="entry name" value="MetI-like"/>
</dbReference>
<proteinExistence type="inferred from homology"/>
<keyword evidence="3" id="KW-1003">Cell membrane</keyword>
<dbReference type="EMBL" id="JAAYSM010000081">
    <property type="protein sequence ID" value="NLJ17722.1"/>
    <property type="molecule type" value="Genomic_DNA"/>
</dbReference>
<evidence type="ECO:0000256" key="6">
    <source>
        <dbReference type="ARBA" id="ARBA00023136"/>
    </source>
</evidence>
<dbReference type="Pfam" id="PF19300">
    <property type="entry name" value="BPD_transp_1_N"/>
    <property type="match status" value="1"/>
</dbReference>
<evidence type="ECO:0000256" key="1">
    <source>
        <dbReference type="ARBA" id="ARBA00004651"/>
    </source>
</evidence>
<evidence type="ECO:0000313" key="9">
    <source>
        <dbReference type="EMBL" id="NLJ17722.1"/>
    </source>
</evidence>
<evidence type="ECO:0000256" key="4">
    <source>
        <dbReference type="ARBA" id="ARBA00022692"/>
    </source>
</evidence>
<feature type="domain" description="ABC transmembrane type-1" evidence="8">
    <location>
        <begin position="95"/>
        <end position="306"/>
    </location>
</feature>
<organism evidence="9 10">
    <name type="scientific">Globicatella sulfidifaciens</name>
    <dbReference type="NCBI Taxonomy" id="136093"/>
    <lineage>
        <taxon>Bacteria</taxon>
        <taxon>Bacillati</taxon>
        <taxon>Bacillota</taxon>
        <taxon>Bacilli</taxon>
        <taxon>Lactobacillales</taxon>
        <taxon>Aerococcaceae</taxon>
        <taxon>Globicatella</taxon>
    </lineage>
</organism>
<evidence type="ECO:0000313" key="10">
    <source>
        <dbReference type="Proteomes" id="UP000541058"/>
    </source>
</evidence>
<evidence type="ECO:0000256" key="5">
    <source>
        <dbReference type="ARBA" id="ARBA00022989"/>
    </source>
</evidence>
<keyword evidence="6 7" id="KW-0472">Membrane</keyword>
<dbReference type="SUPFAM" id="SSF161098">
    <property type="entry name" value="MetI-like"/>
    <property type="match status" value="1"/>
</dbReference>
<dbReference type="PROSITE" id="PS50928">
    <property type="entry name" value="ABC_TM1"/>
    <property type="match status" value="1"/>
</dbReference>
<sequence>MWKTILRRIVLMLPQLFILTILVFALSILMPGDALTGTIDPTISAAQLEAMREKLGLNKPWYERYIDWMKGVLVGDFGRSWKYKQPVLSIIGQRVWPTIWLSLFTAILTYLIALPLGLLAGRYQDSWIDRTINLYNFISYSMPSFVLGLLMIWLFGYTLKWFPTRGTISSGITPGTIQAMLSRLYHIILPGTTLALISTTGTIQYLRTGIIDAKSQDYVRTARAKGVPEAVVYRRHIFRNSLLPIAAFMGYTITGLVSGAVITENIFTYQGMGRLFLDSISGRDFSVMMTLVLFFGFMTLLGTLLSDIIMVFVDPRIRID</sequence>
<protein>
    <submittedName>
        <fullName evidence="9">ABC transporter permease</fullName>
    </submittedName>
</protein>
<comment type="caution">
    <text evidence="9">The sequence shown here is derived from an EMBL/GenBank/DDBJ whole genome shotgun (WGS) entry which is preliminary data.</text>
</comment>
<feature type="transmembrane region" description="Helical" evidence="7">
    <location>
        <begin position="9"/>
        <end position="30"/>
    </location>
</feature>
<gene>
    <name evidence="9" type="ORF">GX355_02555</name>
</gene>
<reference evidence="9 10" key="1">
    <citation type="journal article" date="2020" name="Biotechnol. Biofuels">
        <title>New insights from the biogas microbiome by comprehensive genome-resolved metagenomics of nearly 1600 species originating from multiple anaerobic digesters.</title>
        <authorList>
            <person name="Campanaro S."/>
            <person name="Treu L."/>
            <person name="Rodriguez-R L.M."/>
            <person name="Kovalovszki A."/>
            <person name="Ziels R.M."/>
            <person name="Maus I."/>
            <person name="Zhu X."/>
            <person name="Kougias P.G."/>
            <person name="Basile A."/>
            <person name="Luo G."/>
            <person name="Schluter A."/>
            <person name="Konstantinidis K.T."/>
            <person name="Angelidaki I."/>
        </authorList>
    </citation>
    <scope>NUCLEOTIDE SEQUENCE [LARGE SCALE GENOMIC DNA]</scope>
    <source>
        <strain evidence="9">AS23ysBPME_34</strain>
    </source>
</reference>